<dbReference type="EMBL" id="LT840184">
    <property type="protein sequence ID" value="SMF73436.1"/>
    <property type="molecule type" value="Genomic_DNA"/>
</dbReference>
<evidence type="ECO:0000313" key="15">
    <source>
        <dbReference type="EMBL" id="SMF73436.1"/>
    </source>
</evidence>
<dbReference type="InterPro" id="IPR004358">
    <property type="entry name" value="Sig_transdc_His_kin-like_C"/>
</dbReference>
<dbReference type="AlphaFoldDB" id="A0A1X7GRM6"/>
<name>A0A1X7GRM6_9BACL</name>
<evidence type="ECO:0000256" key="8">
    <source>
        <dbReference type="ARBA" id="ARBA00022840"/>
    </source>
</evidence>
<evidence type="ECO:0000256" key="12">
    <source>
        <dbReference type="SAM" id="Phobius"/>
    </source>
</evidence>
<comment type="similarity">
    <text evidence="2">In the N-terminal section; belongs to the phytochrome family.</text>
</comment>
<dbReference type="SUPFAM" id="SSF49785">
    <property type="entry name" value="Galactose-binding domain-like"/>
    <property type="match status" value="1"/>
</dbReference>
<dbReference type="SUPFAM" id="SSF47384">
    <property type="entry name" value="Homodimeric domain of signal transducing histidine kinase"/>
    <property type="match status" value="1"/>
</dbReference>
<dbReference type="InterPro" id="IPR010559">
    <property type="entry name" value="Sig_transdc_His_kin_internal"/>
</dbReference>
<dbReference type="CDD" id="cd17574">
    <property type="entry name" value="REC_OmpR"/>
    <property type="match status" value="1"/>
</dbReference>
<evidence type="ECO:0000256" key="11">
    <source>
        <dbReference type="PROSITE-ProRule" id="PRU00169"/>
    </source>
</evidence>
<evidence type="ECO:0000256" key="7">
    <source>
        <dbReference type="ARBA" id="ARBA00022777"/>
    </source>
</evidence>
<dbReference type="Pfam" id="PF07695">
    <property type="entry name" value="7TMR-DISM_7TM"/>
    <property type="match status" value="1"/>
</dbReference>
<dbReference type="SMART" id="SM00448">
    <property type="entry name" value="REC"/>
    <property type="match status" value="1"/>
</dbReference>
<dbReference type="SMART" id="SM00387">
    <property type="entry name" value="HATPase_c"/>
    <property type="match status" value="2"/>
</dbReference>
<feature type="modified residue" description="4-aspartylphosphate" evidence="11">
    <location>
        <position position="751"/>
    </location>
</feature>
<dbReference type="SUPFAM" id="SSF55874">
    <property type="entry name" value="ATPase domain of HSP90 chaperone/DNA topoisomerase II/histidine kinase"/>
    <property type="match status" value="2"/>
</dbReference>
<dbReference type="InterPro" id="IPR003661">
    <property type="entry name" value="HisK_dim/P_dom"/>
</dbReference>
<evidence type="ECO:0000259" key="14">
    <source>
        <dbReference type="PROSITE" id="PS50110"/>
    </source>
</evidence>
<keyword evidence="7" id="KW-0418">Kinase</keyword>
<dbReference type="PROSITE" id="PS50109">
    <property type="entry name" value="HIS_KIN"/>
    <property type="match status" value="2"/>
</dbReference>
<dbReference type="Proteomes" id="UP000192940">
    <property type="component" value="Chromosome I"/>
</dbReference>
<dbReference type="InterPro" id="IPR008979">
    <property type="entry name" value="Galactose-bd-like_sf"/>
</dbReference>
<dbReference type="GO" id="GO:0005524">
    <property type="term" value="F:ATP binding"/>
    <property type="evidence" value="ECO:0007669"/>
    <property type="project" value="UniProtKB-KW"/>
</dbReference>
<keyword evidence="12" id="KW-0472">Membrane</keyword>
<keyword evidence="9" id="KW-0902">Two-component regulatory system</keyword>
<dbReference type="PRINTS" id="PR00344">
    <property type="entry name" value="BCTRLSENSOR"/>
</dbReference>
<evidence type="ECO:0000256" key="10">
    <source>
        <dbReference type="ARBA" id="ARBA00074306"/>
    </source>
</evidence>
<keyword evidence="4 11" id="KW-0597">Phosphoprotein</keyword>
<keyword evidence="6" id="KW-0547">Nucleotide-binding</keyword>
<dbReference type="FunFam" id="3.30.565.10:FF:000010">
    <property type="entry name" value="Sensor histidine kinase RcsC"/>
    <property type="match status" value="1"/>
</dbReference>
<dbReference type="GO" id="GO:0000155">
    <property type="term" value="F:phosphorelay sensor kinase activity"/>
    <property type="evidence" value="ECO:0007669"/>
    <property type="project" value="InterPro"/>
</dbReference>
<evidence type="ECO:0000256" key="9">
    <source>
        <dbReference type="ARBA" id="ARBA00023012"/>
    </source>
</evidence>
<evidence type="ECO:0000256" key="5">
    <source>
        <dbReference type="ARBA" id="ARBA00022679"/>
    </source>
</evidence>
<keyword evidence="16" id="KW-1185">Reference proteome</keyword>
<dbReference type="SMART" id="SM00388">
    <property type="entry name" value="HisKA"/>
    <property type="match status" value="1"/>
</dbReference>
<evidence type="ECO:0000256" key="3">
    <source>
        <dbReference type="ARBA" id="ARBA00012438"/>
    </source>
</evidence>
<feature type="transmembrane region" description="Helical" evidence="12">
    <location>
        <begin position="395"/>
        <end position="413"/>
    </location>
</feature>
<dbReference type="InterPro" id="IPR011006">
    <property type="entry name" value="CheY-like_superfamily"/>
</dbReference>
<keyword evidence="12" id="KW-1133">Transmembrane helix</keyword>
<dbReference type="PANTHER" id="PTHR43047">
    <property type="entry name" value="TWO-COMPONENT HISTIDINE PROTEIN KINASE"/>
    <property type="match status" value="1"/>
</dbReference>
<dbReference type="PANTHER" id="PTHR43047:SF72">
    <property type="entry name" value="OSMOSENSING HISTIDINE PROTEIN KINASE SLN1"/>
    <property type="match status" value="1"/>
</dbReference>
<evidence type="ECO:0000313" key="16">
    <source>
        <dbReference type="Proteomes" id="UP000192940"/>
    </source>
</evidence>
<dbReference type="InterPro" id="IPR011623">
    <property type="entry name" value="7TMR_DISM_rcpt_extracell_dom1"/>
</dbReference>
<dbReference type="GO" id="GO:0009927">
    <property type="term" value="F:histidine phosphotransfer kinase activity"/>
    <property type="evidence" value="ECO:0007669"/>
    <property type="project" value="TreeGrafter"/>
</dbReference>
<keyword evidence="5" id="KW-0808">Transferase</keyword>
<feature type="domain" description="Histidine kinase" evidence="13">
    <location>
        <begin position="443"/>
        <end position="661"/>
    </location>
</feature>
<accession>A0A1X7GRM6</accession>
<sequence length="1027" mass="116188">MSKICRMMTKRKVFITLALFLVSLTLLRIGWLSFYNAPDHPKAVQGELDLRDWDISSNRPISLDGEWEFYPNQFLLHEETNHNTSTQGTDFIQVPGNWKTKFSTEHKTAEGYGSYRLRILVNPDKHQTYSLHLSNIQTSNELFANGHSLKKSGHPASTREQYTAKNAPSTVTFSSDKSEIELVIHVANFDSILEGGVLNPIRFGTGSTVGSEQSFTMSLQIMMVVILLIHAIYAAILYIIGYRQKSLIFLSLSLIFGVASILIDDSQLLLSWLPLNYEWNVKIFLLSYMGTAILLLNCVRFTLHEFTAVRSFRWLTILNLMYVMFILLAPAKYILFSVPFFYILYFPTYLVMPVLTVSIALRTSKDALLLVLVASALTTNVFWGIVKNLGFIDMMYYPFDLIIALIALASFWFKRFIQTANRTKQLAKKLQMADKLKDDFLANTSHELRTPLHGMINIAQHVLDEEKESLNKQNAQNLELLLTVGQRMSHTLNDLLDLSQLKEGRIHLELDSIRVQSVASGVVDMLKFMTEGKMITLSMDIPDSFPRVIADEKRLVQILYNLVHNAIKFTYEGTISINAELRDGQAFIHVSDTGIGMDEELKNRAFQAYEQGDTGTSTTIGGIGLGLSICQQMVKLHGGTLTVSSTPGQGSVFTFTLRLSDREEMDSIAMIETSTPYVAASNNESESDLSPLKPILASDRPKILAVDDDTVNLKILGDILSSDQYDVVKVTNGKDAILKLDSAQWDLIIADVMMPQMSGYELTRIIRERYTLSELPILLLTARSQPEDINSGFLSGANDYITKPINAFELKPRIKALTDLKRSIGQRMRLEAAYLQAQIKPHFLFNTLNSITALSEFDLPKMNDLIDAFSSYLRISFDFWNSQQLVPIRHELELVHSYLYIEKQRFENRLNFIWDVQPDIHVMIPPLSIQPLVENAVRHGVLSLSKGGTVQLRVERRDQCIEISVEDNGVGMKEDKLTPLLHFQAREKSGIGLLNTDRRLKQLYGEGLKIWSQPDQGTKVSFKIPLD</sequence>
<evidence type="ECO:0000256" key="2">
    <source>
        <dbReference type="ARBA" id="ARBA00006402"/>
    </source>
</evidence>
<dbReference type="InterPro" id="IPR001789">
    <property type="entry name" value="Sig_transdc_resp-reg_receiver"/>
</dbReference>
<dbReference type="STRING" id="1313296.SAMN05661091_0964"/>
<evidence type="ECO:0000256" key="1">
    <source>
        <dbReference type="ARBA" id="ARBA00000085"/>
    </source>
</evidence>
<dbReference type="Pfam" id="PF00512">
    <property type="entry name" value="HisKA"/>
    <property type="match status" value="1"/>
</dbReference>
<dbReference type="Gene3D" id="3.30.565.10">
    <property type="entry name" value="Histidine kinase-like ATPase, C-terminal domain"/>
    <property type="match status" value="2"/>
</dbReference>
<dbReference type="Pfam" id="PF00072">
    <property type="entry name" value="Response_reg"/>
    <property type="match status" value="1"/>
</dbReference>
<dbReference type="Pfam" id="PF02518">
    <property type="entry name" value="HATPase_c"/>
    <property type="match status" value="2"/>
</dbReference>
<feature type="transmembrane region" description="Helical" evidence="12">
    <location>
        <begin position="283"/>
        <end position="303"/>
    </location>
</feature>
<reference evidence="16" key="1">
    <citation type="submission" date="2017-04" db="EMBL/GenBank/DDBJ databases">
        <authorList>
            <person name="Varghese N."/>
            <person name="Submissions S."/>
        </authorList>
    </citation>
    <scope>NUCLEOTIDE SEQUENCE [LARGE SCALE GENOMIC DNA]</scope>
    <source>
        <strain evidence="16">N3/975</strain>
    </source>
</reference>
<feature type="transmembrane region" description="Helical" evidence="12">
    <location>
        <begin position="315"/>
        <end position="336"/>
    </location>
</feature>
<dbReference type="Pfam" id="PF06580">
    <property type="entry name" value="His_kinase"/>
    <property type="match status" value="1"/>
</dbReference>
<keyword evidence="12" id="KW-0812">Transmembrane</keyword>
<dbReference type="InterPro" id="IPR005467">
    <property type="entry name" value="His_kinase_dom"/>
</dbReference>
<dbReference type="InterPro" id="IPR036890">
    <property type="entry name" value="HATPase_C_sf"/>
</dbReference>
<proteinExistence type="inferred from homology"/>
<evidence type="ECO:0000259" key="13">
    <source>
        <dbReference type="PROSITE" id="PS50109"/>
    </source>
</evidence>
<comment type="catalytic activity">
    <reaction evidence="1">
        <text>ATP + protein L-histidine = ADP + protein N-phospho-L-histidine.</text>
        <dbReference type="EC" id="2.7.13.3"/>
    </reaction>
</comment>
<dbReference type="CDD" id="cd16922">
    <property type="entry name" value="HATPase_EvgS-ArcB-TorS-like"/>
    <property type="match status" value="1"/>
</dbReference>
<feature type="domain" description="Histidine kinase" evidence="13">
    <location>
        <begin position="929"/>
        <end position="1027"/>
    </location>
</feature>
<evidence type="ECO:0000256" key="4">
    <source>
        <dbReference type="ARBA" id="ARBA00022553"/>
    </source>
</evidence>
<dbReference type="CDD" id="cd00082">
    <property type="entry name" value="HisKA"/>
    <property type="match status" value="1"/>
</dbReference>
<keyword evidence="8" id="KW-0067">ATP-binding</keyword>
<dbReference type="InterPro" id="IPR036097">
    <property type="entry name" value="HisK_dim/P_sf"/>
</dbReference>
<organism evidence="15 16">
    <name type="scientific">Paenibacillus uliginis N3/975</name>
    <dbReference type="NCBI Taxonomy" id="1313296"/>
    <lineage>
        <taxon>Bacteria</taxon>
        <taxon>Bacillati</taxon>
        <taxon>Bacillota</taxon>
        <taxon>Bacilli</taxon>
        <taxon>Bacillales</taxon>
        <taxon>Paenibacillaceae</taxon>
        <taxon>Paenibacillus</taxon>
    </lineage>
</organism>
<gene>
    <name evidence="15" type="ORF">SAMN05661091_0964</name>
</gene>
<dbReference type="PROSITE" id="PS50110">
    <property type="entry name" value="RESPONSE_REGULATORY"/>
    <property type="match status" value="1"/>
</dbReference>
<dbReference type="EC" id="2.7.13.3" evidence="3"/>
<dbReference type="InterPro" id="IPR003594">
    <property type="entry name" value="HATPase_dom"/>
</dbReference>
<feature type="domain" description="Response regulatory" evidence="14">
    <location>
        <begin position="702"/>
        <end position="818"/>
    </location>
</feature>
<dbReference type="Gene3D" id="1.10.287.130">
    <property type="match status" value="1"/>
</dbReference>
<evidence type="ECO:0000256" key="6">
    <source>
        <dbReference type="ARBA" id="ARBA00022741"/>
    </source>
</evidence>
<dbReference type="SUPFAM" id="SSF52172">
    <property type="entry name" value="CheY-like"/>
    <property type="match status" value="1"/>
</dbReference>
<protein>
    <recommendedName>
        <fullName evidence="10">Circadian input-output histidine kinase CikA</fullName>
        <ecNumber evidence="3">2.7.13.3</ecNumber>
    </recommendedName>
</protein>
<dbReference type="Gene3D" id="2.60.120.260">
    <property type="entry name" value="Galactose-binding domain-like"/>
    <property type="match status" value="1"/>
</dbReference>
<dbReference type="GO" id="GO:0005886">
    <property type="term" value="C:plasma membrane"/>
    <property type="evidence" value="ECO:0007669"/>
    <property type="project" value="TreeGrafter"/>
</dbReference>
<dbReference type="Gene3D" id="3.40.50.2300">
    <property type="match status" value="1"/>
</dbReference>
<feature type="transmembrane region" description="Helical" evidence="12">
    <location>
        <begin position="342"/>
        <end position="361"/>
    </location>
</feature>
<feature type="transmembrane region" description="Helical" evidence="12">
    <location>
        <begin position="221"/>
        <end position="240"/>
    </location>
</feature>
<feature type="transmembrane region" description="Helical" evidence="12">
    <location>
        <begin position="247"/>
        <end position="263"/>
    </location>
</feature>
<feature type="transmembrane region" description="Helical" evidence="12">
    <location>
        <begin position="368"/>
        <end position="389"/>
    </location>
</feature>